<dbReference type="EMBL" id="CP002345">
    <property type="protein sequence ID" value="ADQ78617.1"/>
    <property type="molecule type" value="Genomic_DNA"/>
</dbReference>
<dbReference type="eggNOG" id="COG0177">
    <property type="taxonomic scope" value="Bacteria"/>
</dbReference>
<proteinExistence type="predicted"/>
<name>E4T1M3_PALPW</name>
<accession>E4T1M3</accession>
<dbReference type="HOGENOM" id="CLU_064298_0_0_10"/>
<sequence>MSILSTTDSPQPIRDTSIRIPDVDMKSFLDARVQQYNNVEFIHSDPVQIPHRFSRKEDIEIAAFLTATISWGQRKSIINNANRLMRLMDNSPYDFLMEADAADWKTVSGFVHRTFNGNDCLFFLESLRNIYRHHHGLETVFTNGYNNGENIQSALQHFREVFLSTPHEVRVRKHVSDVSANSSAKRLNMFLRWMVRNDDNQVDFGLWKNIPASALMLPLDVHTGNVARGLGLLTRKQNDWKAVEEITAALRIFDAHDPIKYDYALFGIGVFEGR</sequence>
<evidence type="ECO:0000313" key="1">
    <source>
        <dbReference type="EMBL" id="ADQ78617.1"/>
    </source>
</evidence>
<protein>
    <recommendedName>
        <fullName evidence="3">TIGR02757 family protein</fullName>
    </recommendedName>
</protein>
<dbReference type="InterPro" id="IPR014127">
    <property type="entry name" value="CHP02757"/>
</dbReference>
<dbReference type="AlphaFoldDB" id="E4T1M3"/>
<dbReference type="STRING" id="694427.Palpr_0457"/>
<gene>
    <name evidence="1" type="ordered locus">Palpr_0457</name>
</gene>
<evidence type="ECO:0000313" key="2">
    <source>
        <dbReference type="Proteomes" id="UP000008718"/>
    </source>
</evidence>
<evidence type="ECO:0008006" key="3">
    <source>
        <dbReference type="Google" id="ProtNLM"/>
    </source>
</evidence>
<dbReference type="OrthoDB" id="9773332at2"/>
<organism evidence="1 2">
    <name type="scientific">Paludibacter propionicigenes (strain DSM 17365 / JCM 13257 / WB4)</name>
    <dbReference type="NCBI Taxonomy" id="694427"/>
    <lineage>
        <taxon>Bacteria</taxon>
        <taxon>Pseudomonadati</taxon>
        <taxon>Bacteroidota</taxon>
        <taxon>Bacteroidia</taxon>
        <taxon>Bacteroidales</taxon>
        <taxon>Paludibacteraceae</taxon>
        <taxon>Paludibacter</taxon>
    </lineage>
</organism>
<dbReference type="NCBIfam" id="TIGR02757">
    <property type="entry name" value="TIGR02757 family protein"/>
    <property type="match status" value="1"/>
</dbReference>
<dbReference type="KEGG" id="ppn:Palpr_0457"/>
<dbReference type="RefSeq" id="WP_013443986.1">
    <property type="nucleotide sequence ID" value="NC_014734.1"/>
</dbReference>
<reference key="1">
    <citation type="submission" date="2010-11" db="EMBL/GenBank/DDBJ databases">
        <title>The complete genome of Paludibacter propionicigenes DSM 17365.</title>
        <authorList>
            <consortium name="US DOE Joint Genome Institute (JGI-PGF)"/>
            <person name="Lucas S."/>
            <person name="Copeland A."/>
            <person name="Lapidus A."/>
            <person name="Bruce D."/>
            <person name="Goodwin L."/>
            <person name="Pitluck S."/>
            <person name="Kyrpides N."/>
            <person name="Mavromatis K."/>
            <person name="Ivanova N."/>
            <person name="Munk A.C."/>
            <person name="Brettin T."/>
            <person name="Detter J.C."/>
            <person name="Han C."/>
            <person name="Tapia R."/>
            <person name="Land M."/>
            <person name="Hauser L."/>
            <person name="Markowitz V."/>
            <person name="Cheng J.-F."/>
            <person name="Hugenholtz P."/>
            <person name="Woyke T."/>
            <person name="Wu D."/>
            <person name="Gronow S."/>
            <person name="Wellnitz S."/>
            <person name="Brambilla E."/>
            <person name="Klenk H.-P."/>
            <person name="Eisen J.A."/>
        </authorList>
    </citation>
    <scope>NUCLEOTIDE SEQUENCE</scope>
    <source>
        <strain>WB4</strain>
    </source>
</reference>
<dbReference type="Pfam" id="PF09674">
    <property type="entry name" value="DUF2400"/>
    <property type="match status" value="1"/>
</dbReference>
<keyword evidence="2" id="KW-1185">Reference proteome</keyword>
<dbReference type="Proteomes" id="UP000008718">
    <property type="component" value="Chromosome"/>
</dbReference>
<reference evidence="1 2" key="2">
    <citation type="journal article" date="2011" name="Stand. Genomic Sci.">
        <title>Complete genome sequence of Paludibacter propionicigenes type strain (WB4).</title>
        <authorList>
            <person name="Gronow S."/>
            <person name="Munk C."/>
            <person name="Lapidus A."/>
            <person name="Nolan M."/>
            <person name="Lucas S."/>
            <person name="Hammon N."/>
            <person name="Deshpande S."/>
            <person name="Cheng J.F."/>
            <person name="Tapia R."/>
            <person name="Han C."/>
            <person name="Goodwin L."/>
            <person name="Pitluck S."/>
            <person name="Liolios K."/>
            <person name="Ivanova N."/>
            <person name="Mavromatis K."/>
            <person name="Mikhailova N."/>
            <person name="Pati A."/>
            <person name="Chen A."/>
            <person name="Palaniappan K."/>
            <person name="Land M."/>
            <person name="Hauser L."/>
            <person name="Chang Y.J."/>
            <person name="Jeffries C.D."/>
            <person name="Brambilla E."/>
            <person name="Rohde M."/>
            <person name="Goker M."/>
            <person name="Detter J.C."/>
            <person name="Woyke T."/>
            <person name="Bristow J."/>
            <person name="Eisen J.A."/>
            <person name="Markowitz V."/>
            <person name="Hugenholtz P."/>
            <person name="Kyrpides N.C."/>
            <person name="Klenk H.P."/>
        </authorList>
    </citation>
    <scope>NUCLEOTIDE SEQUENCE [LARGE SCALE GENOMIC DNA]</scope>
    <source>
        <strain evidence="2">DSM 17365 / JCM 13257 / WB4</strain>
    </source>
</reference>